<name>A0A6S7KLX8_PARCT</name>
<protein>
    <submittedName>
        <fullName evidence="3">Uncharacterized protein</fullName>
    </submittedName>
</protein>
<comment type="caution">
    <text evidence="3">The sequence shown here is derived from an EMBL/GenBank/DDBJ whole genome shotgun (WGS) entry which is preliminary data.</text>
</comment>
<dbReference type="AlphaFoldDB" id="A0A6S7KLX8"/>
<dbReference type="PANTHER" id="PTHR23330:SF9">
    <property type="entry name" value="PROLINE-RICH PROTEIN 11"/>
    <property type="match status" value="1"/>
</dbReference>
<evidence type="ECO:0000313" key="4">
    <source>
        <dbReference type="Proteomes" id="UP001152795"/>
    </source>
</evidence>
<dbReference type="PANTHER" id="PTHR23330">
    <property type="entry name" value="P300 TRANSCRIPTIONAL COFACTOR JMY-RELATED"/>
    <property type="match status" value="1"/>
</dbReference>
<dbReference type="EMBL" id="CACRXK020015279">
    <property type="protein sequence ID" value="CAB4028152.1"/>
    <property type="molecule type" value="Genomic_DNA"/>
</dbReference>
<feature type="region of interest" description="Disordered" evidence="2">
    <location>
        <begin position="1"/>
        <end position="38"/>
    </location>
</feature>
<evidence type="ECO:0000256" key="1">
    <source>
        <dbReference type="SAM" id="Coils"/>
    </source>
</evidence>
<feature type="region of interest" description="Disordered" evidence="2">
    <location>
        <begin position="263"/>
        <end position="282"/>
    </location>
</feature>
<proteinExistence type="predicted"/>
<evidence type="ECO:0000313" key="3">
    <source>
        <dbReference type="EMBL" id="CAB4028152.1"/>
    </source>
</evidence>
<organism evidence="3 4">
    <name type="scientific">Paramuricea clavata</name>
    <name type="common">Red gorgonian</name>
    <name type="synonym">Violescent sea-whip</name>
    <dbReference type="NCBI Taxonomy" id="317549"/>
    <lineage>
        <taxon>Eukaryota</taxon>
        <taxon>Metazoa</taxon>
        <taxon>Cnidaria</taxon>
        <taxon>Anthozoa</taxon>
        <taxon>Octocorallia</taxon>
        <taxon>Malacalcyonacea</taxon>
        <taxon>Plexauridae</taxon>
        <taxon>Paramuricea</taxon>
    </lineage>
</organism>
<keyword evidence="1" id="KW-0175">Coiled coil</keyword>
<feature type="compositionally biased region" description="Basic and acidic residues" evidence="2">
    <location>
        <begin position="264"/>
        <end position="274"/>
    </location>
</feature>
<keyword evidence="4" id="KW-1185">Reference proteome</keyword>
<dbReference type="OrthoDB" id="5974127at2759"/>
<gene>
    <name evidence="3" type="ORF">PACLA_8A010659</name>
</gene>
<evidence type="ECO:0000256" key="2">
    <source>
        <dbReference type="SAM" id="MobiDB-lite"/>
    </source>
</evidence>
<dbReference type="GO" id="GO:0005737">
    <property type="term" value="C:cytoplasm"/>
    <property type="evidence" value="ECO:0007669"/>
    <property type="project" value="TreeGrafter"/>
</dbReference>
<feature type="coiled-coil region" evidence="1">
    <location>
        <begin position="159"/>
        <end position="186"/>
    </location>
</feature>
<reference evidence="3" key="1">
    <citation type="submission" date="2020-04" db="EMBL/GenBank/DDBJ databases">
        <authorList>
            <person name="Alioto T."/>
            <person name="Alioto T."/>
            <person name="Gomez Garrido J."/>
        </authorList>
    </citation>
    <scope>NUCLEOTIDE SEQUENCE</scope>
    <source>
        <strain evidence="3">A484AB</strain>
    </source>
</reference>
<dbReference type="Proteomes" id="UP001152795">
    <property type="component" value="Unassembled WGS sequence"/>
</dbReference>
<sequence>MAKLSKRHRNKQKQKQSKEKRNWLVNRPSKPGRKPRNKIALSDEKILQSSHETSKFLKLRTEFEQELGERVSSTRAKRLASCLINSLSNTASRPINFLCTCMLLCSKTIHKSLDVVKRGKMNVHTAVSGSMANGYSRIKKIVGCVGDTVFPSRPCKRKLDEMSGRLEEVERELKRLRTEVTNFSHQTSNTISIPCAVPPSVPCPPSLPPPPPPPPPPVCKPPPVITFKKKQKSENGKKNSNNGPTKVGISLEELTSVKLRKVSHHVDKREKENTPDSPLIFGLKKRRGGKFVSPRGEDENRHPFITLKDIRKVSLKRTQTNGSTIKKRSPAHSKIAFLRHNLRKVENKRSPGGTPVNEKRQQSFGEGLTPIMTRALQKKFKYANPPSPVDSFNNETKSFLEKTFSQTSPCSPMTRLQAMR</sequence>
<accession>A0A6S7KLX8</accession>
<feature type="compositionally biased region" description="Basic residues" evidence="2">
    <location>
        <begin position="1"/>
        <end position="15"/>
    </location>
</feature>